<feature type="compositionally biased region" description="Polar residues" evidence="5">
    <location>
        <begin position="91"/>
        <end position="111"/>
    </location>
</feature>
<dbReference type="PROSITE" id="PS50822">
    <property type="entry name" value="PIWI"/>
    <property type="match status" value="1"/>
</dbReference>
<dbReference type="GO" id="GO:1990904">
    <property type="term" value="C:ribonucleoprotein complex"/>
    <property type="evidence" value="ECO:0007669"/>
    <property type="project" value="UniProtKB-KW"/>
</dbReference>
<dbReference type="Gene3D" id="2.170.260.10">
    <property type="entry name" value="paz domain"/>
    <property type="match status" value="1"/>
</dbReference>
<name>A0A803QHU5_CANSA</name>
<dbReference type="Gramene" id="evm.model.09.934">
    <property type="protein sequence ID" value="cds.evm.model.09.934"/>
    <property type="gene ID" value="evm.TU.09.934"/>
</dbReference>
<feature type="domain" description="PAZ" evidence="6">
    <location>
        <begin position="358"/>
        <end position="465"/>
    </location>
</feature>
<evidence type="ECO:0000313" key="8">
    <source>
        <dbReference type="EnsemblPlants" id="cds.evm.model.09.934"/>
    </source>
</evidence>
<evidence type="ECO:0000256" key="1">
    <source>
        <dbReference type="ARBA" id="ARBA00008201"/>
    </source>
</evidence>
<dbReference type="AlphaFoldDB" id="A0A803QHU5"/>
<accession>A0A803QHU5</accession>
<feature type="region of interest" description="Disordered" evidence="5">
    <location>
        <begin position="1"/>
        <end position="150"/>
    </location>
</feature>
<dbReference type="Pfam" id="PF08699">
    <property type="entry name" value="ArgoL1"/>
    <property type="match status" value="1"/>
</dbReference>
<dbReference type="PANTHER" id="PTHR22891">
    <property type="entry name" value="EUKARYOTIC TRANSLATION INITIATION FACTOR 2C"/>
    <property type="match status" value="1"/>
</dbReference>
<reference evidence="8" key="1">
    <citation type="submission" date="2018-11" db="EMBL/GenBank/DDBJ databases">
        <authorList>
            <person name="Grassa J C."/>
        </authorList>
    </citation>
    <scope>NUCLEOTIDE SEQUENCE [LARGE SCALE GENOMIC DNA]</scope>
</reference>
<keyword evidence="9" id="KW-1185">Reference proteome</keyword>
<dbReference type="GO" id="GO:0051607">
    <property type="term" value="P:defense response to virus"/>
    <property type="evidence" value="ECO:0007669"/>
    <property type="project" value="UniProtKB-ARBA"/>
</dbReference>
<keyword evidence="2" id="KW-0678">Repressor</keyword>
<dbReference type="SMART" id="SM00949">
    <property type="entry name" value="PAZ"/>
    <property type="match status" value="1"/>
</dbReference>
<dbReference type="PROSITE" id="PS50821">
    <property type="entry name" value="PAZ"/>
    <property type="match status" value="1"/>
</dbReference>
<dbReference type="InterPro" id="IPR003165">
    <property type="entry name" value="Piwi"/>
</dbReference>
<organism evidence="8 9">
    <name type="scientific">Cannabis sativa</name>
    <name type="common">Hemp</name>
    <name type="synonym">Marijuana</name>
    <dbReference type="NCBI Taxonomy" id="3483"/>
    <lineage>
        <taxon>Eukaryota</taxon>
        <taxon>Viridiplantae</taxon>
        <taxon>Streptophyta</taxon>
        <taxon>Embryophyta</taxon>
        <taxon>Tracheophyta</taxon>
        <taxon>Spermatophyta</taxon>
        <taxon>Magnoliopsida</taxon>
        <taxon>eudicotyledons</taxon>
        <taxon>Gunneridae</taxon>
        <taxon>Pentapetalae</taxon>
        <taxon>rosids</taxon>
        <taxon>fabids</taxon>
        <taxon>Rosales</taxon>
        <taxon>Cannabaceae</taxon>
        <taxon>Cannabis</taxon>
    </lineage>
</organism>
<dbReference type="InterPro" id="IPR012337">
    <property type="entry name" value="RNaseH-like_sf"/>
</dbReference>
<evidence type="ECO:0000256" key="3">
    <source>
        <dbReference type="ARBA" id="ARBA00023158"/>
    </source>
</evidence>
<evidence type="ECO:0000256" key="5">
    <source>
        <dbReference type="SAM" id="MobiDB-lite"/>
    </source>
</evidence>
<dbReference type="Pfam" id="PF16486">
    <property type="entry name" value="ArgoN"/>
    <property type="match status" value="1"/>
</dbReference>
<dbReference type="Gene3D" id="3.40.50.2300">
    <property type="match status" value="1"/>
</dbReference>
<dbReference type="CDD" id="cd04657">
    <property type="entry name" value="Piwi_ago-like"/>
    <property type="match status" value="1"/>
</dbReference>
<feature type="compositionally biased region" description="Basic and acidic residues" evidence="5">
    <location>
        <begin position="130"/>
        <end position="143"/>
    </location>
</feature>
<dbReference type="SMART" id="SM01163">
    <property type="entry name" value="DUF1785"/>
    <property type="match status" value="1"/>
</dbReference>
<dbReference type="InterPro" id="IPR003100">
    <property type="entry name" value="PAZ_dom"/>
</dbReference>
<keyword evidence="3" id="KW-0943">RNA-mediated gene silencing</keyword>
<dbReference type="SUPFAM" id="SSF53098">
    <property type="entry name" value="Ribonuclease H-like"/>
    <property type="match status" value="1"/>
</dbReference>
<feature type="compositionally biased region" description="Polar residues" evidence="5">
    <location>
        <begin position="29"/>
        <end position="44"/>
    </location>
</feature>
<dbReference type="Pfam" id="PF02171">
    <property type="entry name" value="Piwi"/>
    <property type="match status" value="1"/>
</dbReference>
<proteinExistence type="inferred from homology"/>
<dbReference type="SUPFAM" id="SSF101690">
    <property type="entry name" value="PAZ domain"/>
    <property type="match status" value="1"/>
</dbReference>
<evidence type="ECO:0000256" key="4">
    <source>
        <dbReference type="ARBA" id="ARBA00023274"/>
    </source>
</evidence>
<feature type="domain" description="Piwi" evidence="7">
    <location>
        <begin position="652"/>
        <end position="950"/>
    </location>
</feature>
<evidence type="ECO:0000259" key="6">
    <source>
        <dbReference type="PROSITE" id="PS50821"/>
    </source>
</evidence>
<dbReference type="Pfam" id="PF02170">
    <property type="entry name" value="PAZ"/>
    <property type="match status" value="1"/>
</dbReference>
<comment type="similarity">
    <text evidence="1">Belongs to the argonaute family. Ago subfamily.</text>
</comment>
<dbReference type="Gene3D" id="3.30.420.10">
    <property type="entry name" value="Ribonuclease H-like superfamily/Ribonuclease H"/>
    <property type="match status" value="1"/>
</dbReference>
<feature type="compositionally biased region" description="Gly residues" evidence="5">
    <location>
        <begin position="1"/>
        <end position="17"/>
    </location>
</feature>
<dbReference type="InterPro" id="IPR032474">
    <property type="entry name" value="Argonaute_N"/>
</dbReference>
<dbReference type="InterPro" id="IPR014811">
    <property type="entry name" value="ArgoL1"/>
</dbReference>
<dbReference type="EMBL" id="UZAU01000742">
    <property type="status" value="NOT_ANNOTATED_CDS"/>
    <property type="molecule type" value="Genomic_DNA"/>
</dbReference>
<evidence type="ECO:0000313" key="9">
    <source>
        <dbReference type="Proteomes" id="UP000596661"/>
    </source>
</evidence>
<dbReference type="Proteomes" id="UP000596661">
    <property type="component" value="Chromosome 9"/>
</dbReference>
<dbReference type="SMART" id="SM00950">
    <property type="entry name" value="Piwi"/>
    <property type="match status" value="1"/>
</dbReference>
<dbReference type="OMA" id="SINHESC"/>
<evidence type="ECO:0000259" key="7">
    <source>
        <dbReference type="PROSITE" id="PS50822"/>
    </source>
</evidence>
<feature type="compositionally biased region" description="Basic and acidic residues" evidence="5">
    <location>
        <begin position="52"/>
        <end position="70"/>
    </location>
</feature>
<evidence type="ECO:0000256" key="2">
    <source>
        <dbReference type="ARBA" id="ARBA00022491"/>
    </source>
</evidence>
<dbReference type="InterPro" id="IPR036085">
    <property type="entry name" value="PAZ_dom_sf"/>
</dbReference>
<dbReference type="CDD" id="cd02846">
    <property type="entry name" value="PAZ_argonaute_like"/>
    <property type="match status" value="1"/>
</dbReference>
<dbReference type="GO" id="GO:0003723">
    <property type="term" value="F:RNA binding"/>
    <property type="evidence" value="ECO:0007669"/>
    <property type="project" value="InterPro"/>
</dbReference>
<dbReference type="InterPro" id="IPR036397">
    <property type="entry name" value="RNaseH_sf"/>
</dbReference>
<dbReference type="InterPro" id="IPR045246">
    <property type="entry name" value="Piwi_ago-like"/>
</dbReference>
<dbReference type="GO" id="GO:0031047">
    <property type="term" value="P:regulatory ncRNA-mediated gene silencing"/>
    <property type="evidence" value="ECO:0007669"/>
    <property type="project" value="UniProtKB-KW"/>
</dbReference>
<dbReference type="EnsemblPlants" id="evm.model.09.934">
    <property type="protein sequence ID" value="cds.evm.model.09.934"/>
    <property type="gene ID" value="evm.TU.09.934"/>
</dbReference>
<reference evidence="8" key="2">
    <citation type="submission" date="2021-03" db="UniProtKB">
        <authorList>
            <consortium name="EnsemblPlants"/>
        </authorList>
    </citation>
    <scope>IDENTIFICATION</scope>
</reference>
<sequence length="983" mass="109300">MERGGGGRGRGGRGRSGGRNVVDHHQQHRFNTQIERSTGVWRQSGSGGAQLSDDRHQTEGSSRDSGDGRGDGGVGRGSSVWGNRGRGWKAVTSSPSQLDQNHQSGTVSPGTVASGVHKMTISSQSSRPSGGKDKIVPIGRPDKGGSNSTRSLRLSVNHFVVNFDPNAVILHYDIDVKPEIPPKPGRSVRISKPVLSMIRHKLSSDNPTQFPLSFTAYDGEKSIFSAVALPTGQFNVELSTEDSVRSYFVGIKLVNELHLDRLNNYIVGLLPSIPRDVLQGMDLVMRENPNRKMIPVGRNYYLKEPEPPPEGELGDGTWAHKGLKHSLKPTAQGLSLCLDYSVLAFCENMPVLKFLEYHIKDFRPNDSRMFRNKVEAALRGLKVYVTHRRIKQKFIVRGLARESARNSKFVVVDPDGKIPDKEVRLVEYFEEKYGKAIVHVDIPCLDLGKADKRNEVPMEFCEIVEGQNYKKEQLNKLAAEKLKDLSVPTALERERLIRGSVQSADGPCGGGISRNFGFDVNMNMSTVTGRVISPPQLKLGAPNGKITTITVDKEKCHWNLLGKSVVQGKPIDRWVVLDFSHERNNYQGFRLDPDIFIPRLIKRCQKLGIRMAQPLLYEPTSMDQFSSVDKLRELFAGVCERASNKFTAQLQLIVCVMSKKDAGYKYLKWISETEIGVVTQCCLAKHAAIAGDQYLANLGLKLNAKLGGSNVELGTQLPIPAGLGHLMFIGADVNHPGAKNVKSRSIAAVVATMNWPAANRYATRVGEQDPCCERILNFGDICLKLIESYAQLNKVYPEKIIIFRDGVSEGQFDMVLNEELLDLRRALHTINISPTITLIVAQKRHQTRLFPNRNDGGSTGNVPPGTVVDTTVVHPSEFDFYLCSHYGGLGTSKPTHYHVLYDEHKFTSDQLQKLIYSMCFTMARCTKPVSLVPPVYYADLAAYRGRLYHEAEMERSLSSSSVSSVKERLFKLHDDLENEMFFI</sequence>
<keyword evidence="4" id="KW-0687">Ribonucleoprotein</keyword>
<protein>
    <submittedName>
        <fullName evidence="8">Uncharacterized protein</fullName>
    </submittedName>
</protein>